<organism evidence="9 10">
    <name type="scientific">Massilia haematophila</name>
    <dbReference type="NCBI Taxonomy" id="457923"/>
    <lineage>
        <taxon>Bacteria</taxon>
        <taxon>Pseudomonadati</taxon>
        <taxon>Pseudomonadota</taxon>
        <taxon>Betaproteobacteria</taxon>
        <taxon>Burkholderiales</taxon>
        <taxon>Oxalobacteraceae</taxon>
        <taxon>Telluria group</taxon>
        <taxon>Massilia</taxon>
    </lineage>
</organism>
<dbReference type="InterPro" id="IPR041685">
    <property type="entry name" value="AAA_GajA/Old/RecF-like"/>
</dbReference>
<evidence type="ECO:0000313" key="10">
    <source>
        <dbReference type="Proteomes" id="UP001595665"/>
    </source>
</evidence>
<keyword evidence="4" id="KW-0410">Iron transport</keyword>
<comment type="subcellular location">
    <subcellularLocation>
        <location evidence="1">Cell membrane</location>
        <topology evidence="1">Peripheral membrane protein</topology>
    </subcellularLocation>
</comment>
<keyword evidence="5" id="KW-0408">Iron</keyword>
<evidence type="ECO:0000256" key="4">
    <source>
        <dbReference type="ARBA" id="ARBA00022496"/>
    </source>
</evidence>
<dbReference type="Gene3D" id="3.40.50.300">
    <property type="entry name" value="P-loop containing nucleotide triphosphate hydrolases"/>
    <property type="match status" value="2"/>
</dbReference>
<evidence type="ECO:0000256" key="7">
    <source>
        <dbReference type="ARBA" id="ARBA00023136"/>
    </source>
</evidence>
<dbReference type="InterPro" id="IPR027417">
    <property type="entry name" value="P-loop_NTPase"/>
</dbReference>
<evidence type="ECO:0000256" key="3">
    <source>
        <dbReference type="ARBA" id="ARBA00022475"/>
    </source>
</evidence>
<dbReference type="InterPro" id="IPR038729">
    <property type="entry name" value="Rad50/SbcC_AAA"/>
</dbReference>
<evidence type="ECO:0000313" key="9">
    <source>
        <dbReference type="EMBL" id="MFC3459385.1"/>
    </source>
</evidence>
<evidence type="ECO:0000256" key="2">
    <source>
        <dbReference type="ARBA" id="ARBA00022448"/>
    </source>
</evidence>
<dbReference type="Pfam" id="PF13476">
    <property type="entry name" value="AAA_23"/>
    <property type="match status" value="1"/>
</dbReference>
<evidence type="ECO:0000259" key="8">
    <source>
        <dbReference type="SMART" id="SM00382"/>
    </source>
</evidence>
<keyword evidence="3" id="KW-1003">Cell membrane</keyword>
<accession>A0ABV7PMK7</accession>
<dbReference type="SMART" id="SM00382">
    <property type="entry name" value="AAA"/>
    <property type="match status" value="1"/>
</dbReference>
<sequence length="241" mass="26761">MKTRPYLSDISLKPSAQAHAGRFPFSLPVVRSLGQLTLHPQVTFFVGENGSGKSTLLEAIAVAMGFNAEGGSRNFRFATRASHSGLHEHLRLARGIALPRDGYFLRAESFFNVSTEIERLGVAGAYGGRPLHEQSHGEAFLTLFMERFRGNSFYVLDEPEAALSPQRQLAMLSRLHDLVQDGSQFLIATHSPILMAYPNATIYECGAQGIRKVGYEDTEHYRVMHDFIANPQRMLKVLLAP</sequence>
<keyword evidence="6" id="KW-0406">Ion transport</keyword>
<dbReference type="PANTHER" id="PTHR42771">
    <property type="entry name" value="IRON(3+)-HYDROXAMATE IMPORT ATP-BINDING PROTEIN FHUC"/>
    <property type="match status" value="1"/>
</dbReference>
<dbReference type="SUPFAM" id="SSF52540">
    <property type="entry name" value="P-loop containing nucleoside triphosphate hydrolases"/>
    <property type="match status" value="1"/>
</dbReference>
<protein>
    <submittedName>
        <fullName evidence="9">AAA family ATPase</fullName>
    </submittedName>
</protein>
<name>A0ABV7PMK7_9BURK</name>
<dbReference type="Proteomes" id="UP001595665">
    <property type="component" value="Unassembled WGS sequence"/>
</dbReference>
<keyword evidence="2" id="KW-0813">Transport</keyword>
<gene>
    <name evidence="9" type="ORF">ACFOPH_14205</name>
</gene>
<dbReference type="InterPro" id="IPR003593">
    <property type="entry name" value="AAA+_ATPase"/>
</dbReference>
<dbReference type="EMBL" id="JBHRVV010000001">
    <property type="protein sequence ID" value="MFC3459385.1"/>
    <property type="molecule type" value="Genomic_DNA"/>
</dbReference>
<dbReference type="InterPro" id="IPR051535">
    <property type="entry name" value="Siderophore_ABC-ATPase"/>
</dbReference>
<comment type="caution">
    <text evidence="9">The sequence shown here is derived from an EMBL/GenBank/DDBJ whole genome shotgun (WGS) entry which is preliminary data.</text>
</comment>
<dbReference type="PANTHER" id="PTHR42771:SF2">
    <property type="entry name" value="IRON(3+)-HYDROXAMATE IMPORT ATP-BINDING PROTEIN FHUC"/>
    <property type="match status" value="1"/>
</dbReference>
<proteinExistence type="predicted"/>
<evidence type="ECO:0000256" key="1">
    <source>
        <dbReference type="ARBA" id="ARBA00004202"/>
    </source>
</evidence>
<reference evidence="10" key="1">
    <citation type="journal article" date="2019" name="Int. J. Syst. Evol. Microbiol.">
        <title>The Global Catalogue of Microorganisms (GCM) 10K type strain sequencing project: providing services to taxonomists for standard genome sequencing and annotation.</title>
        <authorList>
            <consortium name="The Broad Institute Genomics Platform"/>
            <consortium name="The Broad Institute Genome Sequencing Center for Infectious Disease"/>
            <person name="Wu L."/>
            <person name="Ma J."/>
        </authorList>
    </citation>
    <scope>NUCLEOTIDE SEQUENCE [LARGE SCALE GENOMIC DNA]</scope>
    <source>
        <strain evidence="10">CCM 7480</strain>
    </source>
</reference>
<dbReference type="Pfam" id="PF13175">
    <property type="entry name" value="AAA_15"/>
    <property type="match status" value="1"/>
</dbReference>
<feature type="domain" description="AAA+ ATPase" evidence="8">
    <location>
        <begin position="39"/>
        <end position="211"/>
    </location>
</feature>
<evidence type="ECO:0000256" key="6">
    <source>
        <dbReference type="ARBA" id="ARBA00023065"/>
    </source>
</evidence>
<keyword evidence="10" id="KW-1185">Reference proteome</keyword>
<dbReference type="RefSeq" id="WP_312549221.1">
    <property type="nucleotide sequence ID" value="NZ_JBHRVV010000001.1"/>
</dbReference>
<evidence type="ECO:0000256" key="5">
    <source>
        <dbReference type="ARBA" id="ARBA00023004"/>
    </source>
</evidence>
<keyword evidence="7" id="KW-0472">Membrane</keyword>